<comment type="similarity">
    <text evidence="1">Belongs to the V-ATPase F subunit family.</text>
</comment>
<dbReference type="Proteomes" id="UP000076962">
    <property type="component" value="Unassembled WGS sequence"/>
</dbReference>
<dbReference type="Pfam" id="PF01990">
    <property type="entry name" value="ATP-synt_F"/>
    <property type="match status" value="1"/>
</dbReference>
<comment type="caution">
    <text evidence="4">The sequence shown here is derived from an EMBL/GenBank/DDBJ whole genome shotgun (WGS) entry which is preliminary data.</text>
</comment>
<dbReference type="AlphaFoldDB" id="A0A176S5M8"/>
<evidence type="ECO:0000256" key="2">
    <source>
        <dbReference type="ARBA" id="ARBA00022448"/>
    </source>
</evidence>
<protein>
    <submittedName>
        <fullName evidence="4">ATPase, V1/A1 complex, subunit F</fullName>
    </submittedName>
</protein>
<dbReference type="SUPFAM" id="SSF159468">
    <property type="entry name" value="AtpF-like"/>
    <property type="match status" value="1"/>
</dbReference>
<dbReference type="EMBL" id="LUTY01000437">
    <property type="protein sequence ID" value="OAD23310.1"/>
    <property type="molecule type" value="Genomic_DNA"/>
</dbReference>
<dbReference type="Gene3D" id="3.40.50.10580">
    <property type="entry name" value="ATPase, V1 complex, subunit F"/>
    <property type="match status" value="1"/>
</dbReference>
<dbReference type="GO" id="GO:0046961">
    <property type="term" value="F:proton-transporting ATPase activity, rotational mechanism"/>
    <property type="evidence" value="ECO:0007669"/>
    <property type="project" value="InterPro"/>
</dbReference>
<dbReference type="InterPro" id="IPR008218">
    <property type="entry name" value="ATPase_V1-cplx_f_g_su"/>
</dbReference>
<keyword evidence="3" id="KW-0406">Ion transport</keyword>
<gene>
    <name evidence="4" type="ORF">THIOM_000861</name>
</gene>
<keyword evidence="5" id="KW-1185">Reference proteome</keyword>
<evidence type="ECO:0000313" key="5">
    <source>
        <dbReference type="Proteomes" id="UP000076962"/>
    </source>
</evidence>
<dbReference type="InterPro" id="IPR036906">
    <property type="entry name" value="ATPase_V1_fsu_sf"/>
</dbReference>
<name>A0A176S5M8_9GAMM</name>
<proteinExistence type="inferred from homology"/>
<evidence type="ECO:0000256" key="1">
    <source>
        <dbReference type="ARBA" id="ARBA00010148"/>
    </source>
</evidence>
<accession>A0A176S5M8</accession>
<keyword evidence="2" id="KW-0813">Transport</keyword>
<reference evidence="4 5" key="1">
    <citation type="submission" date="2016-05" db="EMBL/GenBank/DDBJ databases">
        <title>Single-cell genome of chain-forming Candidatus Thiomargarita nelsonii and comparison to other large sulfur-oxidizing bacteria.</title>
        <authorList>
            <person name="Winkel M."/>
            <person name="Salman V."/>
            <person name="Woyke T."/>
            <person name="Schulz-Vogt H."/>
            <person name="Richter M."/>
            <person name="Flood B."/>
            <person name="Bailey J."/>
            <person name="Amann R."/>
            <person name="Mussmann M."/>
        </authorList>
    </citation>
    <scope>NUCLEOTIDE SEQUENCE [LARGE SCALE GENOMIC DNA]</scope>
    <source>
        <strain evidence="4 5">THI036</strain>
    </source>
</reference>
<evidence type="ECO:0000313" key="4">
    <source>
        <dbReference type="EMBL" id="OAD23310.1"/>
    </source>
</evidence>
<sequence length="106" mass="11482">MKLIFMGSQALAQGFALLGFETFSNANAETVESELSKLLNSKESALVFIEDSLTRQPGPSFLRARAEVAEIIITEIPPLNAPNDYHSSVEELVARVLGPSVLDTAF</sequence>
<evidence type="ECO:0000256" key="3">
    <source>
        <dbReference type="ARBA" id="ARBA00023065"/>
    </source>
</evidence>
<organism evidence="4 5">
    <name type="scientific">Candidatus Thiomargarita nelsonii</name>
    <dbReference type="NCBI Taxonomy" id="1003181"/>
    <lineage>
        <taxon>Bacteria</taxon>
        <taxon>Pseudomonadati</taxon>
        <taxon>Pseudomonadota</taxon>
        <taxon>Gammaproteobacteria</taxon>
        <taxon>Thiotrichales</taxon>
        <taxon>Thiotrichaceae</taxon>
        <taxon>Thiomargarita</taxon>
    </lineage>
</organism>